<proteinExistence type="predicted"/>
<sequence>MAALLPYDANLEFAGQCTQNAYNYLNEAARLDFVTASERIGHLQDMADGYRELAHLFVRIAELQTKPAQE</sequence>
<name>A0ABN2J4T3_9ACTN</name>
<protein>
    <submittedName>
        <fullName evidence="1">Uncharacterized protein</fullName>
    </submittedName>
</protein>
<dbReference type="EMBL" id="BAAANY010000042">
    <property type="protein sequence ID" value="GAA1717674.1"/>
    <property type="molecule type" value="Genomic_DNA"/>
</dbReference>
<evidence type="ECO:0000313" key="1">
    <source>
        <dbReference type="EMBL" id="GAA1717674.1"/>
    </source>
</evidence>
<reference evidence="1 2" key="1">
    <citation type="journal article" date="2019" name="Int. J. Syst. Evol. Microbiol.">
        <title>The Global Catalogue of Microorganisms (GCM) 10K type strain sequencing project: providing services to taxonomists for standard genome sequencing and annotation.</title>
        <authorList>
            <consortium name="The Broad Institute Genomics Platform"/>
            <consortium name="The Broad Institute Genome Sequencing Center for Infectious Disease"/>
            <person name="Wu L."/>
            <person name="Ma J."/>
        </authorList>
    </citation>
    <scope>NUCLEOTIDE SEQUENCE [LARGE SCALE GENOMIC DNA]</scope>
    <source>
        <strain evidence="1 2">JCM 14718</strain>
    </source>
</reference>
<evidence type="ECO:0000313" key="2">
    <source>
        <dbReference type="Proteomes" id="UP001500618"/>
    </source>
</evidence>
<dbReference type="Proteomes" id="UP001500618">
    <property type="component" value="Unassembled WGS sequence"/>
</dbReference>
<organism evidence="1 2">
    <name type="scientific">Fodinicola feengrottensis</name>
    <dbReference type="NCBI Taxonomy" id="435914"/>
    <lineage>
        <taxon>Bacteria</taxon>
        <taxon>Bacillati</taxon>
        <taxon>Actinomycetota</taxon>
        <taxon>Actinomycetes</taxon>
        <taxon>Mycobacteriales</taxon>
        <taxon>Fodinicola</taxon>
    </lineage>
</organism>
<accession>A0ABN2J4T3</accession>
<comment type="caution">
    <text evidence="1">The sequence shown here is derived from an EMBL/GenBank/DDBJ whole genome shotgun (WGS) entry which is preliminary data.</text>
</comment>
<keyword evidence="2" id="KW-1185">Reference proteome</keyword>
<gene>
    <name evidence="1" type="ORF">GCM10009765_77710</name>
</gene>
<dbReference type="RefSeq" id="WP_163568360.1">
    <property type="nucleotide sequence ID" value="NZ_BAAANY010000042.1"/>
</dbReference>